<evidence type="ECO:0000313" key="2">
    <source>
        <dbReference type="EMBL" id="RDV07347.1"/>
    </source>
</evidence>
<keyword evidence="3" id="KW-1185">Reference proteome</keyword>
<organism evidence="2 3">
    <name type="scientific">Sphingorhabdus pulchriflava</name>
    <dbReference type="NCBI Taxonomy" id="2292257"/>
    <lineage>
        <taxon>Bacteria</taxon>
        <taxon>Pseudomonadati</taxon>
        <taxon>Pseudomonadota</taxon>
        <taxon>Alphaproteobacteria</taxon>
        <taxon>Sphingomonadales</taxon>
        <taxon>Sphingomonadaceae</taxon>
        <taxon>Sphingorhabdus</taxon>
    </lineage>
</organism>
<dbReference type="RefSeq" id="WP_115548891.1">
    <property type="nucleotide sequence ID" value="NZ_QRGP01000001.1"/>
</dbReference>
<protein>
    <submittedName>
        <fullName evidence="2">Uncharacterized protein</fullName>
    </submittedName>
</protein>
<feature type="chain" id="PRO_5016697274" evidence="1">
    <location>
        <begin position="27"/>
        <end position="241"/>
    </location>
</feature>
<dbReference type="EMBL" id="QRGP01000001">
    <property type="protein sequence ID" value="RDV07347.1"/>
    <property type="molecule type" value="Genomic_DNA"/>
</dbReference>
<accession>A0A371BIJ0</accession>
<keyword evidence="1" id="KW-0732">Signal</keyword>
<dbReference type="Proteomes" id="UP000263833">
    <property type="component" value="Unassembled WGS sequence"/>
</dbReference>
<dbReference type="NCBIfam" id="TIGR02001">
    <property type="entry name" value="gcw_chp"/>
    <property type="match status" value="1"/>
</dbReference>
<sequence>MRKTVFKLAAACVALGSISAAAPAFAQEEAAEEAEGPITVSGGIAVVSDYRFRGVSLSDKDFAVQPYLTVKHESGLYAGVWGSNLAENAGDDVEVDLYAGFAGGDAVTYDIGATYYLYPGVSSFNYVEFTGKLGTTVGPATIGGQLSYVPSQDNTGNTDNIYVATNAAIAIPDSPITITGSVGLEDGAFTGGSSKLDWSLGATAAVKGFTLGVAYVDTDRRSTFAFKDSKAGVVFSVAYGF</sequence>
<feature type="signal peptide" evidence="1">
    <location>
        <begin position="1"/>
        <end position="26"/>
    </location>
</feature>
<proteinExistence type="predicted"/>
<name>A0A371BIJ0_9SPHN</name>
<dbReference type="InterPro" id="IPR010239">
    <property type="entry name" value="CHP02001"/>
</dbReference>
<reference evidence="3" key="1">
    <citation type="submission" date="2018-08" db="EMBL/GenBank/DDBJ databases">
        <authorList>
            <person name="Kim S.-J."/>
            <person name="Jung G.-Y."/>
        </authorList>
    </citation>
    <scope>NUCLEOTIDE SEQUENCE [LARGE SCALE GENOMIC DNA]</scope>
    <source>
        <strain evidence="3">GY_G</strain>
    </source>
</reference>
<evidence type="ECO:0000256" key="1">
    <source>
        <dbReference type="SAM" id="SignalP"/>
    </source>
</evidence>
<gene>
    <name evidence="2" type="ORF">DXH95_08315</name>
</gene>
<dbReference type="AlphaFoldDB" id="A0A371BIJ0"/>
<comment type="caution">
    <text evidence="2">The sequence shown here is derived from an EMBL/GenBank/DDBJ whole genome shotgun (WGS) entry which is preliminary data.</text>
</comment>
<dbReference type="OrthoDB" id="9793561at2"/>
<dbReference type="Pfam" id="PF09694">
    <property type="entry name" value="Gcw_chp"/>
    <property type="match status" value="1"/>
</dbReference>
<evidence type="ECO:0000313" key="3">
    <source>
        <dbReference type="Proteomes" id="UP000263833"/>
    </source>
</evidence>